<dbReference type="GO" id="GO:0022857">
    <property type="term" value="F:transmembrane transporter activity"/>
    <property type="evidence" value="ECO:0007669"/>
    <property type="project" value="InterPro"/>
</dbReference>
<name>A0A849L4L1_9RHOB</name>
<keyword evidence="3 6" id="KW-0812">Transmembrane</keyword>
<comment type="subcellular location">
    <subcellularLocation>
        <location evidence="1">Cell membrane</location>
        <topology evidence="1">Multi-pass membrane protein</topology>
    </subcellularLocation>
</comment>
<evidence type="ECO:0000256" key="3">
    <source>
        <dbReference type="ARBA" id="ARBA00022692"/>
    </source>
</evidence>
<evidence type="ECO:0000256" key="1">
    <source>
        <dbReference type="ARBA" id="ARBA00004651"/>
    </source>
</evidence>
<comment type="caution">
    <text evidence="7">The sequence shown here is derived from an EMBL/GenBank/DDBJ whole genome shotgun (WGS) entry which is preliminary data.</text>
</comment>
<evidence type="ECO:0000256" key="4">
    <source>
        <dbReference type="ARBA" id="ARBA00022989"/>
    </source>
</evidence>
<protein>
    <submittedName>
        <fullName evidence="7">ABC transporter permease</fullName>
    </submittedName>
</protein>
<feature type="transmembrane region" description="Helical" evidence="6">
    <location>
        <begin position="324"/>
        <end position="343"/>
    </location>
</feature>
<gene>
    <name evidence="7" type="ORF">HMH01_13065</name>
</gene>
<reference evidence="7 8" key="1">
    <citation type="submission" date="2020-05" db="EMBL/GenBank/DDBJ databases">
        <title>Gimesia benthica sp. nov., a novel planctomycete isolated from a deep-sea water sample of the Northwest Indian Ocean.</title>
        <authorList>
            <person name="Wang J."/>
            <person name="Ruan C."/>
            <person name="Song L."/>
            <person name="Zhu Y."/>
            <person name="Li A."/>
            <person name="Zheng X."/>
            <person name="Wang L."/>
            <person name="Lu Z."/>
            <person name="Huang Y."/>
            <person name="Du W."/>
            <person name="Zhou Y."/>
            <person name="Huang L."/>
            <person name="Dai X."/>
        </authorList>
    </citation>
    <scope>NUCLEOTIDE SEQUENCE [LARGE SCALE GENOMIC DNA]</scope>
    <source>
        <strain evidence="7 8">YYQ-30</strain>
    </source>
</reference>
<keyword evidence="5 6" id="KW-0472">Membrane</keyword>
<evidence type="ECO:0000313" key="8">
    <source>
        <dbReference type="Proteomes" id="UP000572377"/>
    </source>
</evidence>
<dbReference type="CDD" id="cd06580">
    <property type="entry name" value="TM_PBP1_transp_TpRbsC_like"/>
    <property type="match status" value="1"/>
</dbReference>
<feature type="transmembrane region" description="Helical" evidence="6">
    <location>
        <begin position="115"/>
        <end position="138"/>
    </location>
</feature>
<dbReference type="Pfam" id="PF02653">
    <property type="entry name" value="BPD_transp_2"/>
    <property type="match status" value="1"/>
</dbReference>
<keyword evidence="8" id="KW-1185">Reference proteome</keyword>
<dbReference type="GO" id="GO:0005886">
    <property type="term" value="C:plasma membrane"/>
    <property type="evidence" value="ECO:0007669"/>
    <property type="project" value="UniProtKB-SubCell"/>
</dbReference>
<feature type="transmembrane region" description="Helical" evidence="6">
    <location>
        <begin position="12"/>
        <end position="37"/>
    </location>
</feature>
<organism evidence="7 8">
    <name type="scientific">Halovulum dunhuangense</name>
    <dbReference type="NCBI Taxonomy" id="1505036"/>
    <lineage>
        <taxon>Bacteria</taxon>
        <taxon>Pseudomonadati</taxon>
        <taxon>Pseudomonadota</taxon>
        <taxon>Alphaproteobacteria</taxon>
        <taxon>Rhodobacterales</taxon>
        <taxon>Paracoccaceae</taxon>
        <taxon>Halovulum</taxon>
    </lineage>
</organism>
<feature type="transmembrane region" description="Helical" evidence="6">
    <location>
        <begin position="57"/>
        <end position="81"/>
    </location>
</feature>
<evidence type="ECO:0000256" key="6">
    <source>
        <dbReference type="SAM" id="Phobius"/>
    </source>
</evidence>
<feature type="transmembrane region" description="Helical" evidence="6">
    <location>
        <begin position="93"/>
        <end position="109"/>
    </location>
</feature>
<proteinExistence type="predicted"/>
<dbReference type="Proteomes" id="UP000572377">
    <property type="component" value="Unassembled WGS sequence"/>
</dbReference>
<dbReference type="AlphaFoldDB" id="A0A849L4L1"/>
<keyword evidence="4 6" id="KW-1133">Transmembrane helix</keyword>
<dbReference type="PANTHER" id="PTHR47089">
    <property type="entry name" value="ABC TRANSPORTER, PERMEASE PROTEIN"/>
    <property type="match status" value="1"/>
</dbReference>
<feature type="transmembrane region" description="Helical" evidence="6">
    <location>
        <begin position="147"/>
        <end position="166"/>
    </location>
</feature>
<feature type="transmembrane region" description="Helical" evidence="6">
    <location>
        <begin position="198"/>
        <end position="216"/>
    </location>
</feature>
<dbReference type="EMBL" id="JABFBC010000002">
    <property type="protein sequence ID" value="NNU81368.1"/>
    <property type="molecule type" value="Genomic_DNA"/>
</dbReference>
<accession>A0A849L4L1</accession>
<evidence type="ECO:0000256" key="5">
    <source>
        <dbReference type="ARBA" id="ARBA00023136"/>
    </source>
</evidence>
<dbReference type="InterPro" id="IPR001851">
    <property type="entry name" value="ABC_transp_permease"/>
</dbReference>
<keyword evidence="2" id="KW-1003">Cell membrane</keyword>
<sequence length="361" mass="37750">MSLRLERRAAPASHMVWLSPVIATVLTCLVAVIVFLVSGVDPITALKTLFVAPVADLYGVGELLIKAAPLVLIGIGLSVGFRAGVWNIGGEGQLILGVIFGGWLALNFGSVGGYWLMPLMMIAGALGGAFWAAIPALLRTRFNANEILVSLMLNYVAALWLSYLVFGPWRDPAGFNFPQSEPLAQAALLPIIIEGTRAHAGIFIALVAVLLGLFVLERGFAGFQLRVTGLSANSARYAGFPVNKAVWIGLLAGGTAAGIAGVGEISGPLGQIFPTASPGYGYAAIVAAFLGRLHPVGILFAGLLMALLYLGGDYAQILGLPSSIGGLFQGLLLFFLLTVDVLIKFRLRIEGPRVPVAGEAS</sequence>
<evidence type="ECO:0000256" key="2">
    <source>
        <dbReference type="ARBA" id="ARBA00022475"/>
    </source>
</evidence>
<dbReference type="PANTHER" id="PTHR47089:SF1">
    <property type="entry name" value="GUANOSINE ABC TRANSPORTER PERMEASE PROTEIN NUPP"/>
    <property type="match status" value="1"/>
</dbReference>
<evidence type="ECO:0000313" key="7">
    <source>
        <dbReference type="EMBL" id="NNU81368.1"/>
    </source>
</evidence>
<feature type="transmembrane region" description="Helical" evidence="6">
    <location>
        <begin position="293"/>
        <end position="312"/>
    </location>
</feature>